<accession>A0ABQ0AED4</accession>
<dbReference type="RefSeq" id="WP_233089657.1">
    <property type="nucleotide sequence ID" value="NZ_BAABWN010000018.1"/>
</dbReference>
<dbReference type="PANTHER" id="PTHR12684:SF2">
    <property type="entry name" value="TRNA 2'-PHOSPHOTRANSFERASE 1"/>
    <property type="match status" value="1"/>
</dbReference>
<dbReference type="SUPFAM" id="SSF56399">
    <property type="entry name" value="ADP-ribosylation"/>
    <property type="match status" value="1"/>
</dbReference>
<evidence type="ECO:0000256" key="4">
    <source>
        <dbReference type="ARBA" id="ARBA00025212"/>
    </source>
</evidence>
<keyword evidence="2 5" id="KW-0808">Transferase</keyword>
<evidence type="ECO:0000256" key="1">
    <source>
        <dbReference type="ARBA" id="ARBA00009836"/>
    </source>
</evidence>
<comment type="function">
    <text evidence="4 5">Removes the 2'-phosphate from RNA via an intermediate in which the phosphate is ADP-ribosylated by NAD followed by a presumed transesterification to release the RNA and generate ADP-ribose 1''-2''-cyclic phosphate (APPR&gt;P). May function as an ADP-ribosylase.</text>
</comment>
<sequence>MSKSLKAQSKFLSLVLRHNPEKIGITLDKNGWVKVVDLLNAANSHGQHINQSRLIEIVETNDKKRFSFSDDGLRIRANQGHSIKHIDLGLESSSPPDVLYHGTVDRFMVEIREDGLKKMSRQHVHLSADEKTAIKVGQRRGKPIVLSVDAKKMADAGYVFYLSENGVWLTDHVPWAFIRDENT</sequence>
<protein>
    <recommendedName>
        <fullName evidence="5">Probable RNA 2'-phosphotransferase</fullName>
        <ecNumber evidence="5">2.7.1.-</ecNumber>
    </recommendedName>
</protein>
<comment type="similarity">
    <text evidence="1 5">Belongs to the KptA/TPT1 family.</text>
</comment>
<dbReference type="HAMAP" id="MF_00299">
    <property type="entry name" value="KptA"/>
    <property type="match status" value="1"/>
</dbReference>
<reference evidence="6 7" key="1">
    <citation type="submission" date="2024-04" db="EMBL/GenBank/DDBJ databases">
        <title>Draft genome sequence of Sessilibacter corallicola NBRC 116591.</title>
        <authorList>
            <person name="Miyakawa T."/>
            <person name="Kusuya Y."/>
            <person name="Miura T."/>
        </authorList>
    </citation>
    <scope>NUCLEOTIDE SEQUENCE [LARGE SCALE GENOMIC DNA]</scope>
    <source>
        <strain evidence="6 7">KU-00831-HH</strain>
    </source>
</reference>
<evidence type="ECO:0000313" key="6">
    <source>
        <dbReference type="EMBL" id="GAA6170014.1"/>
    </source>
</evidence>
<keyword evidence="7" id="KW-1185">Reference proteome</keyword>
<dbReference type="NCBIfam" id="NF002014">
    <property type="entry name" value="PRK00819.1-4"/>
    <property type="match status" value="1"/>
</dbReference>
<evidence type="ECO:0000256" key="5">
    <source>
        <dbReference type="HAMAP-Rule" id="MF_00299"/>
    </source>
</evidence>
<dbReference type="InterPro" id="IPR022928">
    <property type="entry name" value="RNA_2'-PTrans_KptA"/>
</dbReference>
<organism evidence="6 7">
    <name type="scientific">Sessilibacter corallicola</name>
    <dbReference type="NCBI Taxonomy" id="2904075"/>
    <lineage>
        <taxon>Bacteria</taxon>
        <taxon>Pseudomonadati</taxon>
        <taxon>Pseudomonadota</taxon>
        <taxon>Gammaproteobacteria</taxon>
        <taxon>Cellvibrionales</taxon>
        <taxon>Cellvibrionaceae</taxon>
        <taxon>Sessilibacter</taxon>
    </lineage>
</organism>
<keyword evidence="3 5" id="KW-0520">NAD</keyword>
<gene>
    <name evidence="5" type="primary">kptA</name>
    <name evidence="6" type="ORF">NBRC116591_38260</name>
</gene>
<dbReference type="InterPro" id="IPR042081">
    <property type="entry name" value="RNA_2'-PTrans_C"/>
</dbReference>
<dbReference type="EMBL" id="BAABWN010000018">
    <property type="protein sequence ID" value="GAA6170014.1"/>
    <property type="molecule type" value="Genomic_DNA"/>
</dbReference>
<dbReference type="PANTHER" id="PTHR12684">
    <property type="entry name" value="PUTATIVE PHOSPHOTRANSFERASE"/>
    <property type="match status" value="1"/>
</dbReference>
<dbReference type="Pfam" id="PF01885">
    <property type="entry name" value="PTS_2-RNA"/>
    <property type="match status" value="1"/>
</dbReference>
<dbReference type="InterPro" id="IPR002745">
    <property type="entry name" value="Ptrans_KptA/Tpt1"/>
</dbReference>
<evidence type="ECO:0000256" key="2">
    <source>
        <dbReference type="ARBA" id="ARBA00022679"/>
    </source>
</evidence>
<name>A0ABQ0AED4_9GAMM</name>
<evidence type="ECO:0000313" key="7">
    <source>
        <dbReference type="Proteomes" id="UP001465153"/>
    </source>
</evidence>
<dbReference type="Gene3D" id="3.20.170.30">
    <property type="match status" value="1"/>
</dbReference>
<proteinExistence type="inferred from homology"/>
<dbReference type="InterPro" id="IPR042080">
    <property type="entry name" value="RNA_2'-PTrans_N"/>
</dbReference>
<comment type="caution">
    <text evidence="6">The sequence shown here is derived from an EMBL/GenBank/DDBJ whole genome shotgun (WGS) entry which is preliminary data.</text>
</comment>
<evidence type="ECO:0000256" key="3">
    <source>
        <dbReference type="ARBA" id="ARBA00023027"/>
    </source>
</evidence>
<dbReference type="EC" id="2.7.1.-" evidence="5"/>
<dbReference type="Proteomes" id="UP001465153">
    <property type="component" value="Unassembled WGS sequence"/>
</dbReference>
<dbReference type="Gene3D" id="1.10.10.970">
    <property type="entry name" value="RNA 2'-phosphotransferase, Tpt1/KptA family, N-terminal domain"/>
    <property type="match status" value="1"/>
</dbReference>